<dbReference type="SUPFAM" id="SSF82861">
    <property type="entry name" value="Mechanosensitive channel protein MscS (YggB), transmembrane region"/>
    <property type="match status" value="1"/>
</dbReference>
<evidence type="ECO:0000256" key="8">
    <source>
        <dbReference type="SAM" id="Phobius"/>
    </source>
</evidence>
<dbReference type="InterPro" id="IPR049278">
    <property type="entry name" value="MS_channel_C"/>
</dbReference>
<evidence type="ECO:0000259" key="9">
    <source>
        <dbReference type="Pfam" id="PF00924"/>
    </source>
</evidence>
<evidence type="ECO:0000259" key="10">
    <source>
        <dbReference type="Pfam" id="PF21082"/>
    </source>
</evidence>
<evidence type="ECO:0000313" key="12">
    <source>
        <dbReference type="Proteomes" id="UP000440498"/>
    </source>
</evidence>
<evidence type="ECO:0000256" key="2">
    <source>
        <dbReference type="ARBA" id="ARBA00008017"/>
    </source>
</evidence>
<dbReference type="RefSeq" id="WP_152839332.1">
    <property type="nucleotide sequence ID" value="NZ_WHUG01000007.1"/>
</dbReference>
<evidence type="ECO:0000256" key="5">
    <source>
        <dbReference type="ARBA" id="ARBA00022989"/>
    </source>
</evidence>
<keyword evidence="12" id="KW-1185">Reference proteome</keyword>
<dbReference type="SUPFAM" id="SSF50182">
    <property type="entry name" value="Sm-like ribonucleoproteins"/>
    <property type="match status" value="1"/>
</dbReference>
<keyword evidence="5 8" id="KW-1133">Transmembrane helix</keyword>
<organism evidence="11 12">
    <name type="scientific">Rugamonas aquatica</name>
    <dbReference type="NCBI Taxonomy" id="2743357"/>
    <lineage>
        <taxon>Bacteria</taxon>
        <taxon>Pseudomonadati</taxon>
        <taxon>Pseudomonadota</taxon>
        <taxon>Betaproteobacteria</taxon>
        <taxon>Burkholderiales</taxon>
        <taxon>Oxalobacteraceae</taxon>
        <taxon>Telluria group</taxon>
        <taxon>Rugamonas</taxon>
    </lineage>
</organism>
<dbReference type="InterPro" id="IPR011014">
    <property type="entry name" value="MscS_channel_TM-2"/>
</dbReference>
<dbReference type="Proteomes" id="UP000440498">
    <property type="component" value="Unassembled WGS sequence"/>
</dbReference>
<gene>
    <name evidence="11" type="ORF">GEV02_18320</name>
</gene>
<dbReference type="InterPro" id="IPR011066">
    <property type="entry name" value="MscS_channel_C_sf"/>
</dbReference>
<feature type="domain" description="Mechanosensitive ion channel MscS" evidence="9">
    <location>
        <begin position="260"/>
        <end position="325"/>
    </location>
</feature>
<feature type="transmembrane region" description="Helical" evidence="8">
    <location>
        <begin position="135"/>
        <end position="156"/>
    </location>
</feature>
<dbReference type="InterPro" id="IPR052702">
    <property type="entry name" value="MscS-like_channel"/>
</dbReference>
<dbReference type="Pfam" id="PF21082">
    <property type="entry name" value="MS_channel_3rd"/>
    <property type="match status" value="1"/>
</dbReference>
<comment type="caution">
    <text evidence="11">The sequence shown here is derived from an EMBL/GenBank/DDBJ whole genome shotgun (WGS) entry which is preliminary data.</text>
</comment>
<name>A0A6A7N522_9BURK</name>
<dbReference type="AlphaFoldDB" id="A0A6A7N522"/>
<evidence type="ECO:0000256" key="3">
    <source>
        <dbReference type="ARBA" id="ARBA00022475"/>
    </source>
</evidence>
<protein>
    <submittedName>
        <fullName evidence="11">Mechanosensitive ion channel</fullName>
    </submittedName>
</protein>
<keyword evidence="3" id="KW-1003">Cell membrane</keyword>
<evidence type="ECO:0000256" key="6">
    <source>
        <dbReference type="ARBA" id="ARBA00023136"/>
    </source>
</evidence>
<dbReference type="Pfam" id="PF00924">
    <property type="entry name" value="MS_channel_2nd"/>
    <property type="match status" value="1"/>
</dbReference>
<feature type="transmembrane region" description="Helical" evidence="8">
    <location>
        <begin position="22"/>
        <end position="43"/>
    </location>
</feature>
<comment type="similarity">
    <text evidence="2">Belongs to the MscS (TC 1.A.23) family.</text>
</comment>
<dbReference type="InterPro" id="IPR023408">
    <property type="entry name" value="MscS_beta-dom_sf"/>
</dbReference>
<dbReference type="EMBL" id="WHUG01000007">
    <property type="protein sequence ID" value="MQA40110.1"/>
    <property type="molecule type" value="Genomic_DNA"/>
</dbReference>
<dbReference type="SUPFAM" id="SSF82689">
    <property type="entry name" value="Mechanosensitive channel protein MscS (YggB), C-terminal domain"/>
    <property type="match status" value="1"/>
</dbReference>
<comment type="subcellular location">
    <subcellularLocation>
        <location evidence="1">Cell membrane</location>
        <topology evidence="1">Multi-pass membrane protein</topology>
    </subcellularLocation>
</comment>
<feature type="transmembrane region" description="Helical" evidence="8">
    <location>
        <begin position="176"/>
        <end position="197"/>
    </location>
</feature>
<evidence type="ECO:0000313" key="11">
    <source>
        <dbReference type="EMBL" id="MQA40110.1"/>
    </source>
</evidence>
<evidence type="ECO:0000256" key="7">
    <source>
        <dbReference type="SAM" id="MobiDB-lite"/>
    </source>
</evidence>
<dbReference type="GO" id="GO:0008381">
    <property type="term" value="F:mechanosensitive monoatomic ion channel activity"/>
    <property type="evidence" value="ECO:0007669"/>
    <property type="project" value="UniProtKB-ARBA"/>
</dbReference>
<proteinExistence type="inferred from homology"/>
<dbReference type="Gene3D" id="3.30.70.100">
    <property type="match status" value="1"/>
</dbReference>
<keyword evidence="6 8" id="KW-0472">Membrane</keyword>
<dbReference type="PANTHER" id="PTHR30347">
    <property type="entry name" value="POTASSIUM CHANNEL RELATED"/>
    <property type="match status" value="1"/>
</dbReference>
<feature type="region of interest" description="Disordered" evidence="7">
    <location>
        <begin position="430"/>
        <end position="459"/>
    </location>
</feature>
<sequence>MNQQPLLNLIDDLTGDLNDPSLLWQLGAIIVSVLLGFGLTRLLKRRFGRPDDTHRGMLRFGVESFGRVMAPLAVVGLLALARVVLAKYHFHVNMLRLALPIFGSLAVIRFTFYLLRRVFARHGEVSATMLAFEKVFQLLVWLAFVLYITGVWVDVFDYLDGTILPIGKYKVSIADILQATVSVVVLLMLALWAGAALEEQLMKVQGMHSNLRVVVARTARAVLILVAVLMSLSLVGIDLTVLSVFGGALGVGLGLGLQKIASNYVSGFVILLDRSLTIGDMITVDKYSGRVTQINTRYTVLQGLDGVESIVPNEMLVSGAVQNSSLSSSMLWISTKVSVAYDTDVDTVLKLLEDAALTVDRVLKEDKLPSAQLLSFGADGLDLQVGFWINDPQNGRGGVTSDVNRAIWRALKENNISVPFPQREMRILGPVPEQFPTPESTTVPKKSSVTTGNPSANHV</sequence>
<feature type="transmembrane region" description="Helical" evidence="8">
    <location>
        <begin position="64"/>
        <end position="85"/>
    </location>
</feature>
<feature type="transmembrane region" description="Helical" evidence="8">
    <location>
        <begin position="218"/>
        <end position="237"/>
    </location>
</feature>
<feature type="compositionally biased region" description="Low complexity" evidence="7">
    <location>
        <begin position="440"/>
        <end position="451"/>
    </location>
</feature>
<keyword evidence="4 8" id="KW-0812">Transmembrane</keyword>
<feature type="transmembrane region" description="Helical" evidence="8">
    <location>
        <begin position="97"/>
        <end position="115"/>
    </location>
</feature>
<dbReference type="PANTHER" id="PTHR30347:SF1">
    <property type="entry name" value="MECHANOSENSITIVE CHANNEL MSCK"/>
    <property type="match status" value="1"/>
</dbReference>
<evidence type="ECO:0000256" key="4">
    <source>
        <dbReference type="ARBA" id="ARBA00022692"/>
    </source>
</evidence>
<dbReference type="InterPro" id="IPR006685">
    <property type="entry name" value="MscS_channel_2nd"/>
</dbReference>
<feature type="domain" description="Mechanosensitive ion channel MscS C-terminal" evidence="10">
    <location>
        <begin position="334"/>
        <end position="417"/>
    </location>
</feature>
<dbReference type="InterPro" id="IPR010920">
    <property type="entry name" value="LSM_dom_sf"/>
</dbReference>
<accession>A0A6A7N522</accession>
<dbReference type="Gene3D" id="2.30.30.60">
    <property type="match status" value="1"/>
</dbReference>
<reference evidence="11 12" key="1">
    <citation type="submission" date="2019-10" db="EMBL/GenBank/DDBJ databases">
        <title>Two novel species isolated from a subtropical stream in China.</title>
        <authorList>
            <person name="Lu H."/>
        </authorList>
    </citation>
    <scope>NUCLEOTIDE SEQUENCE [LARGE SCALE GENOMIC DNA]</scope>
    <source>
        <strain evidence="11 12">FT29W</strain>
    </source>
</reference>
<evidence type="ECO:0000256" key="1">
    <source>
        <dbReference type="ARBA" id="ARBA00004651"/>
    </source>
</evidence>
<dbReference type="GO" id="GO:0005886">
    <property type="term" value="C:plasma membrane"/>
    <property type="evidence" value="ECO:0007669"/>
    <property type="project" value="UniProtKB-SubCell"/>
</dbReference>
<dbReference type="Gene3D" id="1.10.287.1260">
    <property type="match status" value="1"/>
</dbReference>